<organism evidence="4 5">
    <name type="scientific">Phaseolus angularis</name>
    <name type="common">Azuki bean</name>
    <name type="synonym">Vigna angularis</name>
    <dbReference type="NCBI Taxonomy" id="3914"/>
    <lineage>
        <taxon>Eukaryota</taxon>
        <taxon>Viridiplantae</taxon>
        <taxon>Streptophyta</taxon>
        <taxon>Embryophyta</taxon>
        <taxon>Tracheophyta</taxon>
        <taxon>Spermatophyta</taxon>
        <taxon>Magnoliopsida</taxon>
        <taxon>eudicotyledons</taxon>
        <taxon>Gunneridae</taxon>
        <taxon>Pentapetalae</taxon>
        <taxon>rosids</taxon>
        <taxon>fabids</taxon>
        <taxon>Fabales</taxon>
        <taxon>Fabaceae</taxon>
        <taxon>Papilionoideae</taxon>
        <taxon>50 kb inversion clade</taxon>
        <taxon>NPAAA clade</taxon>
        <taxon>indigoferoid/millettioid clade</taxon>
        <taxon>Phaseoleae</taxon>
        <taxon>Vigna</taxon>
    </lineage>
</organism>
<name>A0A8T0KNK1_PHAAN</name>
<dbReference type="InterPro" id="IPR006041">
    <property type="entry name" value="Pollen_Ole_e1_allergen"/>
</dbReference>
<dbReference type="EMBL" id="JABFOF010000004">
    <property type="protein sequence ID" value="KAG2399933.1"/>
    <property type="molecule type" value="Genomic_DNA"/>
</dbReference>
<protein>
    <submittedName>
        <fullName evidence="4">Pollen allergen Che a 1</fullName>
    </submittedName>
</protein>
<feature type="transmembrane region" description="Helical" evidence="3">
    <location>
        <begin position="73"/>
        <end position="95"/>
    </location>
</feature>
<keyword evidence="3" id="KW-1133">Transmembrane helix</keyword>
<evidence type="ECO:0000313" key="5">
    <source>
        <dbReference type="Proteomes" id="UP000743370"/>
    </source>
</evidence>
<dbReference type="Proteomes" id="UP000743370">
    <property type="component" value="Unassembled WGS sequence"/>
</dbReference>
<dbReference type="PANTHER" id="PTHR31614">
    <property type="entry name" value="PROTEIN DOWNSTREAM OF FLC-RELATED"/>
    <property type="match status" value="1"/>
</dbReference>
<dbReference type="PANTHER" id="PTHR31614:SF5">
    <property type="entry name" value="ALLERGEN-LIKE PROTEIN BRSN20"/>
    <property type="match status" value="1"/>
</dbReference>
<comment type="caution">
    <text evidence="4">The sequence shown here is derived from an EMBL/GenBank/DDBJ whole genome shotgun (WGS) entry which is preliminary data.</text>
</comment>
<sequence length="301" mass="33211">MVKVLQLTISFRIRFPNAKFSARDAELTDALSFGWANSLLTTILTSHMPSPTAPAANIMIHTASSHFLSSTLLSLYTLTANFYHALCFCFLYARFSNFTLEPLLLLNSSTPIYSVLTHSYPKPLLILHFLLLVLSVTSIMASRAVLLLALCVLPAMVVAIRPAKNPFSVKGRVYCDRCRAGFETSATTYIAGAEVMLQCKSRTTNEVVYTKNGKTDSSGAYTIYVDEDHADEVCNAKLVSSPHPECREVTPGRDEALVILTRYNGIASDDRYANAMGFMSQDVAAGCAEVLRQYQEFDNEN</sequence>
<reference evidence="4 5" key="1">
    <citation type="submission" date="2020-05" db="EMBL/GenBank/DDBJ databases">
        <title>Vigna angularis (adzuki bean) Var. LongXiaoDou No. 4 denovo assembly.</title>
        <authorList>
            <person name="Xiang H."/>
        </authorList>
    </citation>
    <scope>NUCLEOTIDE SEQUENCE [LARGE SCALE GENOMIC DNA]</scope>
    <source>
        <tissue evidence="4">Leaf</tissue>
    </source>
</reference>
<proteinExistence type="inferred from homology"/>
<comment type="similarity">
    <text evidence="1">Belongs to the Ole e I family.</text>
</comment>
<feature type="transmembrane region" description="Helical" evidence="3">
    <location>
        <begin position="125"/>
        <end position="158"/>
    </location>
</feature>
<evidence type="ECO:0000313" key="4">
    <source>
        <dbReference type="EMBL" id="KAG2399933.1"/>
    </source>
</evidence>
<evidence type="ECO:0000256" key="2">
    <source>
        <dbReference type="ARBA" id="ARBA00023157"/>
    </source>
</evidence>
<keyword evidence="3" id="KW-0812">Transmembrane</keyword>
<dbReference type="Pfam" id="PF01190">
    <property type="entry name" value="Pollen_Ole_e_1"/>
    <property type="match status" value="1"/>
</dbReference>
<evidence type="ECO:0000256" key="3">
    <source>
        <dbReference type="SAM" id="Phobius"/>
    </source>
</evidence>
<dbReference type="AlphaFoldDB" id="A0A8T0KNK1"/>
<keyword evidence="2" id="KW-1015">Disulfide bond</keyword>
<evidence type="ECO:0000256" key="1">
    <source>
        <dbReference type="ARBA" id="ARBA00010049"/>
    </source>
</evidence>
<gene>
    <name evidence="4" type="ORF">HKW66_Vig0102130</name>
</gene>
<keyword evidence="3" id="KW-0472">Membrane</keyword>
<accession>A0A8T0KNK1</accession>